<dbReference type="InterPro" id="IPR021190">
    <property type="entry name" value="Pept_M10A"/>
</dbReference>
<feature type="domain" description="Peptidase metallopeptidase" evidence="8">
    <location>
        <begin position="333"/>
        <end position="497"/>
    </location>
</feature>
<reference evidence="9" key="1">
    <citation type="submission" date="2021-02" db="EMBL/GenBank/DDBJ databases">
        <title>Genome-Resolved Metagenomics of a Microbial Community Performing Photosynthetic Biological Nutrient Removal.</title>
        <authorList>
            <person name="Mcdaniel E.A."/>
        </authorList>
    </citation>
    <scope>NUCLEOTIDE SEQUENCE</scope>
    <source>
        <strain evidence="9">UWPOB_OBS1</strain>
    </source>
</reference>
<evidence type="ECO:0000256" key="4">
    <source>
        <dbReference type="ARBA" id="ARBA00022833"/>
    </source>
</evidence>
<dbReference type="EMBL" id="JAFLCK010000029">
    <property type="protein sequence ID" value="MBN8662023.1"/>
    <property type="molecule type" value="Genomic_DNA"/>
</dbReference>
<name>A0A8J7TPG5_9BACT</name>
<evidence type="ECO:0000259" key="8">
    <source>
        <dbReference type="SMART" id="SM00235"/>
    </source>
</evidence>
<evidence type="ECO:0000256" key="2">
    <source>
        <dbReference type="ARBA" id="ARBA00022723"/>
    </source>
</evidence>
<keyword evidence="7" id="KW-0732">Signal</keyword>
<keyword evidence="1" id="KW-0645">Protease</keyword>
<dbReference type="PANTHER" id="PTHR10201">
    <property type="entry name" value="MATRIX METALLOPROTEINASE"/>
    <property type="match status" value="1"/>
</dbReference>
<dbReference type="PRINTS" id="PR00138">
    <property type="entry name" value="MATRIXIN"/>
</dbReference>
<dbReference type="SMART" id="SM00235">
    <property type="entry name" value="ZnMc"/>
    <property type="match status" value="1"/>
</dbReference>
<evidence type="ECO:0000256" key="6">
    <source>
        <dbReference type="SAM" id="MobiDB-lite"/>
    </source>
</evidence>
<organism evidence="9 10">
    <name type="scientific">Candidatus Obscuribacter phosphatis</name>
    <dbReference type="NCBI Taxonomy" id="1906157"/>
    <lineage>
        <taxon>Bacteria</taxon>
        <taxon>Bacillati</taxon>
        <taxon>Candidatus Melainabacteria</taxon>
        <taxon>Candidatus Obscuribacterales</taxon>
        <taxon>Candidatus Obscuribacteraceae</taxon>
        <taxon>Candidatus Obscuribacter</taxon>
    </lineage>
</organism>
<dbReference type="Proteomes" id="UP000664277">
    <property type="component" value="Unassembled WGS sequence"/>
</dbReference>
<dbReference type="SUPFAM" id="SSF48452">
    <property type="entry name" value="TPR-like"/>
    <property type="match status" value="1"/>
</dbReference>
<proteinExistence type="predicted"/>
<keyword evidence="4" id="KW-0862">Zinc</keyword>
<dbReference type="Gene3D" id="1.25.40.10">
    <property type="entry name" value="Tetratricopeptide repeat domain"/>
    <property type="match status" value="2"/>
</dbReference>
<evidence type="ECO:0000313" key="10">
    <source>
        <dbReference type="Proteomes" id="UP000664277"/>
    </source>
</evidence>
<dbReference type="InterPro" id="IPR001818">
    <property type="entry name" value="Pept_M10_metallopeptidase"/>
</dbReference>
<keyword evidence="2" id="KW-0479">Metal-binding</keyword>
<dbReference type="Pfam" id="PF00413">
    <property type="entry name" value="Peptidase_M10"/>
    <property type="match status" value="1"/>
</dbReference>
<feature type="chain" id="PRO_5035221175" evidence="7">
    <location>
        <begin position="32"/>
        <end position="498"/>
    </location>
</feature>
<evidence type="ECO:0000256" key="3">
    <source>
        <dbReference type="ARBA" id="ARBA00022801"/>
    </source>
</evidence>
<dbReference type="Gene3D" id="3.40.390.10">
    <property type="entry name" value="Collagenase (Catalytic Domain)"/>
    <property type="match status" value="1"/>
</dbReference>
<evidence type="ECO:0000256" key="7">
    <source>
        <dbReference type="SAM" id="SignalP"/>
    </source>
</evidence>
<feature type="region of interest" description="Disordered" evidence="6">
    <location>
        <begin position="38"/>
        <end position="59"/>
    </location>
</feature>
<accession>A0A8J7TPG5</accession>
<dbReference type="InterPro" id="IPR006026">
    <property type="entry name" value="Peptidase_Metallo"/>
</dbReference>
<keyword evidence="3" id="KW-0378">Hydrolase</keyword>
<keyword evidence="9" id="KW-0482">Metalloprotease</keyword>
<keyword evidence="5" id="KW-0802">TPR repeat</keyword>
<dbReference type="SUPFAM" id="SSF55486">
    <property type="entry name" value="Metalloproteases ('zincins'), catalytic domain"/>
    <property type="match status" value="1"/>
</dbReference>
<evidence type="ECO:0000256" key="5">
    <source>
        <dbReference type="PROSITE-ProRule" id="PRU00339"/>
    </source>
</evidence>
<sequence>MKMPADSQKIKLKMTSLTLACLVSLALNCSALSGLPGSAQQPAKANKQTSQAKAAPKSPAYTEEQIRSFIEIGYSYYDKKDYGTAARYLLPAGQIKLNDGNLQDILGTCFMHLERYREAWQYFERAHRLEPNDGELTLRLAYVYHKCQDDYHAGLLLDEIRQRFKDKPELLSHASDLAASLKSPKSDNQKKEDSAAEGYLARAQAARRDIAKGQYDAYDELTYCLYKARRFDELEPALLEAVGRFPKEKHYYTNLMRCQIDRGNLEGLQATRRLFVERFPNDPDSKKVKDELAYYERDFKNARARERSGQATEDFNQGYEVFSRGQMPLKVFVPSIWKSKIVWTADSTGKAQVKNTGIDHTKLVERAFSEWSEASQRAITFTFIGTGDNADIECQWTDDKAKLQHSFAAGETHSEVGAKGQRKEIVYILVSPKSDRQSPSEQEEEFYTTALHEIGHALGLSHSTNPQDIMYFSSSSSTPSNCLAPGDISRIRNLYRKP</sequence>
<dbReference type="InterPro" id="IPR011990">
    <property type="entry name" value="TPR-like_helical_dom_sf"/>
</dbReference>
<dbReference type="GO" id="GO:0006508">
    <property type="term" value="P:proteolysis"/>
    <property type="evidence" value="ECO:0007669"/>
    <property type="project" value="UniProtKB-KW"/>
</dbReference>
<dbReference type="GO" id="GO:0004222">
    <property type="term" value="F:metalloendopeptidase activity"/>
    <property type="evidence" value="ECO:0007669"/>
    <property type="project" value="InterPro"/>
</dbReference>
<feature type="repeat" description="TPR" evidence="5">
    <location>
        <begin position="100"/>
        <end position="133"/>
    </location>
</feature>
<evidence type="ECO:0000313" key="9">
    <source>
        <dbReference type="EMBL" id="MBN8662023.1"/>
    </source>
</evidence>
<gene>
    <name evidence="9" type="ORF">J0M35_16770</name>
</gene>
<protein>
    <submittedName>
        <fullName evidence="9">Matrixin family metalloprotease</fullName>
    </submittedName>
</protein>
<dbReference type="InterPro" id="IPR019734">
    <property type="entry name" value="TPR_rpt"/>
</dbReference>
<dbReference type="PROSITE" id="PS50005">
    <property type="entry name" value="TPR"/>
    <property type="match status" value="1"/>
</dbReference>
<dbReference type="AlphaFoldDB" id="A0A8J7TPG5"/>
<comment type="caution">
    <text evidence="9">The sequence shown here is derived from an EMBL/GenBank/DDBJ whole genome shotgun (WGS) entry which is preliminary data.</text>
</comment>
<dbReference type="GO" id="GO:0008270">
    <property type="term" value="F:zinc ion binding"/>
    <property type="evidence" value="ECO:0007669"/>
    <property type="project" value="InterPro"/>
</dbReference>
<dbReference type="InterPro" id="IPR024079">
    <property type="entry name" value="MetalloPept_cat_dom_sf"/>
</dbReference>
<dbReference type="GO" id="GO:0031012">
    <property type="term" value="C:extracellular matrix"/>
    <property type="evidence" value="ECO:0007669"/>
    <property type="project" value="InterPro"/>
</dbReference>
<evidence type="ECO:0000256" key="1">
    <source>
        <dbReference type="ARBA" id="ARBA00022670"/>
    </source>
</evidence>
<feature type="compositionally biased region" description="Polar residues" evidence="6">
    <location>
        <begin position="38"/>
        <end position="52"/>
    </location>
</feature>
<feature type="signal peptide" evidence="7">
    <location>
        <begin position="1"/>
        <end position="31"/>
    </location>
</feature>